<keyword evidence="3" id="KW-1185">Reference proteome</keyword>
<evidence type="ECO:0000256" key="1">
    <source>
        <dbReference type="SAM" id="MobiDB-lite"/>
    </source>
</evidence>
<feature type="compositionally biased region" description="Basic and acidic residues" evidence="1">
    <location>
        <begin position="170"/>
        <end position="208"/>
    </location>
</feature>
<reference evidence="2" key="1">
    <citation type="submission" date="2021-02" db="EMBL/GenBank/DDBJ databases">
        <authorList>
            <person name="Dougan E. K."/>
            <person name="Rhodes N."/>
            <person name="Thang M."/>
            <person name="Chan C."/>
        </authorList>
    </citation>
    <scope>NUCLEOTIDE SEQUENCE</scope>
</reference>
<accession>A0A813E844</accession>
<comment type="caution">
    <text evidence="2">The sequence shown here is derived from an EMBL/GenBank/DDBJ whole genome shotgun (WGS) entry which is preliminary data.</text>
</comment>
<organism evidence="2 3">
    <name type="scientific">Polarella glacialis</name>
    <name type="common">Dinoflagellate</name>
    <dbReference type="NCBI Taxonomy" id="89957"/>
    <lineage>
        <taxon>Eukaryota</taxon>
        <taxon>Sar</taxon>
        <taxon>Alveolata</taxon>
        <taxon>Dinophyceae</taxon>
        <taxon>Suessiales</taxon>
        <taxon>Suessiaceae</taxon>
        <taxon>Polarella</taxon>
    </lineage>
</organism>
<evidence type="ECO:0000313" key="3">
    <source>
        <dbReference type="Proteomes" id="UP000654075"/>
    </source>
</evidence>
<feature type="region of interest" description="Disordered" evidence="1">
    <location>
        <begin position="163"/>
        <end position="208"/>
    </location>
</feature>
<dbReference type="Proteomes" id="UP000654075">
    <property type="component" value="Unassembled WGS sequence"/>
</dbReference>
<evidence type="ECO:0000313" key="2">
    <source>
        <dbReference type="EMBL" id="CAE8594831.1"/>
    </source>
</evidence>
<protein>
    <submittedName>
        <fullName evidence="2">Uncharacterized protein</fullName>
    </submittedName>
</protein>
<proteinExistence type="predicted"/>
<feature type="non-terminal residue" evidence="2">
    <location>
        <position position="441"/>
    </location>
</feature>
<sequence length="441" mass="49550">TCPVTQDHRVAGWSRALRAERIQLKEAAGLAASGTSDKETRTLVHELEKRLAAAERAKEDALKSADTRQGRAHDFQEKYLGSLQHQESMQERLLSSEEEHLRACQALVEAQLEATEVRDEMSELQYKDNILLMMLEQEAADLQTDSTRSEDLLESLAAVTRNQLESSSESAHHEVQELKNAGEELREAEAAREKQVSEENEAQERRFSEEAKDLRLTLDTMSEAKMQQEIAFQVDKGNLENKLEALRLEMVRAGTDSSRGALEEAVASQEANQELRTSSQEALEASKIEVRKLRHSYTESREMQELEAQQLRDVQASSEAAAAVHREARQDFQEQLLRLAEKEDGTSEAGSQPALSALMQQLNAADQREQGLTDDCRNRQVGAMELHRRLVRASAAALDWAPEDADEVEKEQIRSGLLEGVPDAVQDLSAESRNLREELLR</sequence>
<dbReference type="EMBL" id="CAJNNV010007362">
    <property type="protein sequence ID" value="CAE8594831.1"/>
    <property type="molecule type" value="Genomic_DNA"/>
</dbReference>
<gene>
    <name evidence="2" type="ORF">PGLA1383_LOCUS13355</name>
</gene>
<dbReference type="AlphaFoldDB" id="A0A813E844"/>
<feature type="non-terminal residue" evidence="2">
    <location>
        <position position="1"/>
    </location>
</feature>
<name>A0A813E844_POLGL</name>